<dbReference type="SUPFAM" id="SSF46565">
    <property type="entry name" value="Chaperone J-domain"/>
    <property type="match status" value="1"/>
</dbReference>
<comment type="caution">
    <text evidence="2">The sequence shown here is derived from an EMBL/GenBank/DDBJ whole genome shotgun (WGS) entry which is preliminary data.</text>
</comment>
<dbReference type="PANTHER" id="PTHR45090">
    <property type="entry name" value="CHAPERONE PROTEIN DNAJ 20 CHLOROPLASTIC"/>
    <property type="match status" value="1"/>
</dbReference>
<dbReference type="Gene3D" id="1.10.287.110">
    <property type="entry name" value="DnaJ domain"/>
    <property type="match status" value="1"/>
</dbReference>
<dbReference type="GO" id="GO:0009507">
    <property type="term" value="C:chloroplast"/>
    <property type="evidence" value="ECO:0007669"/>
    <property type="project" value="TreeGrafter"/>
</dbReference>
<keyword evidence="3" id="KW-1185">Reference proteome</keyword>
<dbReference type="GO" id="GO:0005783">
    <property type="term" value="C:endoplasmic reticulum"/>
    <property type="evidence" value="ECO:0007669"/>
    <property type="project" value="UniProtKB-ARBA"/>
</dbReference>
<accession>A0A833QQ87</accession>
<dbReference type="InterPro" id="IPR036869">
    <property type="entry name" value="J_dom_sf"/>
</dbReference>
<name>A0A833QQ87_9POAL</name>
<dbReference type="SMART" id="SM00271">
    <property type="entry name" value="DnaJ"/>
    <property type="match status" value="1"/>
</dbReference>
<dbReference type="InterPro" id="IPR053232">
    <property type="entry name" value="DnaJ_C/III_chloroplastic"/>
</dbReference>
<dbReference type="OrthoDB" id="445556at2759"/>
<dbReference type="PANTHER" id="PTHR45090:SF4">
    <property type="entry name" value="J DOMAIN-CONTAINING PROTEIN"/>
    <property type="match status" value="1"/>
</dbReference>
<evidence type="ECO:0000313" key="2">
    <source>
        <dbReference type="EMBL" id="KAF3323693.1"/>
    </source>
</evidence>
<protein>
    <submittedName>
        <fullName evidence="2">Chaperone protein dnaJ 20</fullName>
    </submittedName>
</protein>
<dbReference type="Pfam" id="PF00226">
    <property type="entry name" value="DnaJ"/>
    <property type="match status" value="1"/>
</dbReference>
<gene>
    <name evidence="2" type="ORF">FCM35_KLT12424</name>
</gene>
<dbReference type="EMBL" id="SWLB01000023">
    <property type="protein sequence ID" value="KAF3323693.1"/>
    <property type="molecule type" value="Genomic_DNA"/>
</dbReference>
<evidence type="ECO:0000259" key="1">
    <source>
        <dbReference type="PROSITE" id="PS50076"/>
    </source>
</evidence>
<dbReference type="CDD" id="cd06257">
    <property type="entry name" value="DnaJ"/>
    <property type="match status" value="1"/>
</dbReference>
<dbReference type="InterPro" id="IPR018253">
    <property type="entry name" value="DnaJ_domain_CS"/>
</dbReference>
<organism evidence="2 3">
    <name type="scientific">Carex littledalei</name>
    <dbReference type="NCBI Taxonomy" id="544730"/>
    <lineage>
        <taxon>Eukaryota</taxon>
        <taxon>Viridiplantae</taxon>
        <taxon>Streptophyta</taxon>
        <taxon>Embryophyta</taxon>
        <taxon>Tracheophyta</taxon>
        <taxon>Spermatophyta</taxon>
        <taxon>Magnoliopsida</taxon>
        <taxon>Liliopsida</taxon>
        <taxon>Poales</taxon>
        <taxon>Cyperaceae</taxon>
        <taxon>Cyperoideae</taxon>
        <taxon>Cariceae</taxon>
        <taxon>Carex</taxon>
        <taxon>Carex subgen. Euthyceras</taxon>
    </lineage>
</organism>
<dbReference type="AlphaFoldDB" id="A0A833QQ87"/>
<evidence type="ECO:0000313" key="3">
    <source>
        <dbReference type="Proteomes" id="UP000623129"/>
    </source>
</evidence>
<dbReference type="PROSITE" id="PS00636">
    <property type="entry name" value="DNAJ_1"/>
    <property type="match status" value="1"/>
</dbReference>
<dbReference type="Proteomes" id="UP000623129">
    <property type="component" value="Unassembled WGS sequence"/>
</dbReference>
<dbReference type="PRINTS" id="PR00625">
    <property type="entry name" value="JDOMAIN"/>
</dbReference>
<dbReference type="PROSITE" id="PS50076">
    <property type="entry name" value="DNAJ_2"/>
    <property type="match status" value="1"/>
</dbReference>
<dbReference type="InterPro" id="IPR001623">
    <property type="entry name" value="DnaJ_domain"/>
</dbReference>
<feature type="domain" description="J" evidence="1">
    <location>
        <begin position="56"/>
        <end position="123"/>
    </location>
</feature>
<proteinExistence type="predicted"/>
<sequence>MTTVAGGGIRLGGGGSLLRFSGDHPRHCHRHRSSHVSFRTWATVTGRETSRTSSLSFYELLGITTRDGSGEVKKAYKRMARKYHPDVSPPDCTEEHTKLFIEVQEAYETLSDPYRRAEYDKQLARGFTRLAFTARAARHYDPEMETRAEWRNRWQDQISELQKRSAMKENISDENLSWAARMRLKRAAQASID</sequence>
<reference evidence="2" key="1">
    <citation type="submission" date="2020-01" db="EMBL/GenBank/DDBJ databases">
        <title>Genome sequence of Kobresia littledalei, the first chromosome-level genome in the family Cyperaceae.</title>
        <authorList>
            <person name="Qu G."/>
        </authorList>
    </citation>
    <scope>NUCLEOTIDE SEQUENCE</scope>
    <source>
        <strain evidence="2">C.B.Clarke</strain>
        <tissue evidence="2">Leaf</tissue>
    </source>
</reference>